<dbReference type="Gene3D" id="4.10.80.40">
    <property type="entry name" value="succinate dehydrogenase protein domain"/>
    <property type="match status" value="1"/>
</dbReference>
<protein>
    <submittedName>
        <fullName evidence="2">Peptidase-G2 domain-containing protein</fullName>
    </submittedName>
</protein>
<evidence type="ECO:0000313" key="3">
    <source>
        <dbReference type="Proteomes" id="UP001272716"/>
    </source>
</evidence>
<sequence length="168" mass="19363">MFETTDGQPIEVGYFVTLEGEKIRKANNHDTFILGITSSNPSFLADSGELRWKGKFLQDEWGKLQFHDVVIPTVKDKDGEVIIPERIEIRPIVNPIFNPTKTYIPRLERPEWEVVGLLGKLLVRDDGTCQENEFCRPNKKGIATTSKEGYRVMKRIEPNIILIWFNCK</sequence>
<dbReference type="Gene3D" id="2.40.300.10">
    <property type="entry name" value="Head decoration protein D"/>
    <property type="match status" value="1"/>
</dbReference>
<dbReference type="InterPro" id="IPR021865">
    <property type="entry name" value="Peptidase_G2"/>
</dbReference>
<dbReference type="AlphaFoldDB" id="A0ABD5I894"/>
<dbReference type="RefSeq" id="WP_000464269.1">
    <property type="nucleotide sequence ID" value="NZ_JAWQCK010000009.1"/>
</dbReference>
<evidence type="ECO:0000313" key="2">
    <source>
        <dbReference type="EMBL" id="MDW9213543.1"/>
    </source>
</evidence>
<name>A0ABD5I894_BACTU</name>
<dbReference type="Pfam" id="PF11962">
    <property type="entry name" value="Peptidase_G2"/>
    <property type="match status" value="1"/>
</dbReference>
<feature type="domain" description="Peptidase G2 IMC autoproteolytic cleavage" evidence="1">
    <location>
        <begin position="1"/>
        <end position="154"/>
    </location>
</feature>
<comment type="caution">
    <text evidence="2">The sequence shown here is derived from an EMBL/GenBank/DDBJ whole genome shotgun (WGS) entry which is preliminary data.</text>
</comment>
<proteinExistence type="predicted"/>
<evidence type="ECO:0000259" key="1">
    <source>
        <dbReference type="Pfam" id="PF11962"/>
    </source>
</evidence>
<gene>
    <name evidence="2" type="ORF">BTTOUR_32860</name>
</gene>
<reference evidence="2 3" key="1">
    <citation type="submission" date="2023-10" db="EMBL/GenBank/DDBJ databases">
        <title>Draft Genome Sequence of Bacillus thuringiensis serovar. toumanoffi 4059: Identification of a Novel Cry Protein Candidate.</title>
        <authorList>
            <person name="Murdoch R.W."/>
            <person name="Gemler B."/>
            <person name="Heater B.S."/>
        </authorList>
    </citation>
    <scope>NUCLEOTIDE SEQUENCE [LARGE SCALE GENOMIC DNA]</scope>
    <source>
        <strain evidence="2 3">4059</strain>
    </source>
</reference>
<organism evidence="2 3">
    <name type="scientific">Bacillus thuringiensis serovar toumanoffi</name>
    <dbReference type="NCBI Taxonomy" id="180862"/>
    <lineage>
        <taxon>Bacteria</taxon>
        <taxon>Bacillati</taxon>
        <taxon>Bacillota</taxon>
        <taxon>Bacilli</taxon>
        <taxon>Bacillales</taxon>
        <taxon>Bacillaceae</taxon>
        <taxon>Bacillus</taxon>
        <taxon>Bacillus cereus group</taxon>
    </lineage>
</organism>
<accession>A0ABD5I894</accession>
<dbReference type="Proteomes" id="UP001272716">
    <property type="component" value="Unassembled WGS sequence"/>
</dbReference>
<dbReference type="EMBL" id="JAWQCK010000009">
    <property type="protein sequence ID" value="MDW9213543.1"/>
    <property type="molecule type" value="Genomic_DNA"/>
</dbReference>